<name>A0A418SNP3_9RHOB</name>
<sequence length="274" mass="31829">MSYDDSIELTFAENWPAEIRAISMPMGIHYLNQQDIFALSSSFETLRNEFNIPKVLDFSLDIEEFISGELEKYPKGIFIKTSYGMFKQNPFAYSPIFSMRDFNSNVRWPDHRIENFLRNRLKFRSPFCISASPWVDIHPGTEFRIFISDRQNLGVSQYHCNQFYKLIHEDLKIIKASLASFSSRLVEVLHMDSVVADVFVHKDADGKCKTTLIELNPFNSLTDPCLFSWVGGGDFDGTFRYVSSDFKKQHVEKAVRYSSDEDPWHLPAEIGRRM</sequence>
<evidence type="ECO:0008006" key="4">
    <source>
        <dbReference type="Google" id="ProtNLM"/>
    </source>
</evidence>
<dbReference type="InterPro" id="IPR009772">
    <property type="entry name" value="CDC123"/>
</dbReference>
<dbReference type="Pfam" id="PF07065">
    <property type="entry name" value="D123"/>
    <property type="match status" value="1"/>
</dbReference>
<evidence type="ECO:0000313" key="2">
    <source>
        <dbReference type="EMBL" id="RJE82568.1"/>
    </source>
</evidence>
<comment type="similarity">
    <text evidence="1">Belongs to the CDC123 family.</text>
</comment>
<evidence type="ECO:0000256" key="1">
    <source>
        <dbReference type="ARBA" id="ARBA00011047"/>
    </source>
</evidence>
<accession>A0A418SNP3</accession>
<reference evidence="3" key="1">
    <citation type="submission" date="2018-09" db="EMBL/GenBank/DDBJ databases">
        <title>Acidovorax cavernicola nov. sp. isolated from Gruta de las Maravillas (Aracena, Spain).</title>
        <authorList>
            <person name="Jurado V."/>
            <person name="Gutierrez-Patricio S."/>
            <person name="Gonzalez-Pimentel J.L."/>
            <person name="Miller A.Z."/>
            <person name="Laiz L."/>
            <person name="Saiz-Jimenez C."/>
        </authorList>
    </citation>
    <scope>NUCLEOTIDE SEQUENCE [LARGE SCALE GENOMIC DNA]</scope>
    <source>
        <strain evidence="3">1011MAR3C25</strain>
    </source>
</reference>
<dbReference type="OrthoDB" id="8296581at2"/>
<comment type="caution">
    <text evidence="2">The sequence shown here is derived from an EMBL/GenBank/DDBJ whole genome shotgun (WGS) entry which is preliminary data.</text>
</comment>
<dbReference type="Proteomes" id="UP000284202">
    <property type="component" value="Unassembled WGS sequence"/>
</dbReference>
<dbReference type="GO" id="GO:0005737">
    <property type="term" value="C:cytoplasm"/>
    <property type="evidence" value="ECO:0007669"/>
    <property type="project" value="TreeGrafter"/>
</dbReference>
<protein>
    <recommendedName>
        <fullName evidence="4">ATP-grasp domain-containing protein</fullName>
    </recommendedName>
</protein>
<gene>
    <name evidence="2" type="ORF">D3P04_19600</name>
</gene>
<evidence type="ECO:0000313" key="3">
    <source>
        <dbReference type="Proteomes" id="UP000284202"/>
    </source>
</evidence>
<organism evidence="2 3">
    <name type="scientific">Paracoccus onubensis</name>
    <dbReference type="NCBI Taxonomy" id="1675788"/>
    <lineage>
        <taxon>Bacteria</taxon>
        <taxon>Pseudomonadati</taxon>
        <taxon>Pseudomonadota</taxon>
        <taxon>Alphaproteobacteria</taxon>
        <taxon>Rhodobacterales</taxon>
        <taxon>Paracoccaceae</taxon>
        <taxon>Paracoccus</taxon>
    </lineage>
</organism>
<keyword evidence="3" id="KW-1185">Reference proteome</keyword>
<proteinExistence type="inferred from homology"/>
<dbReference type="PANTHER" id="PTHR15323:SF6">
    <property type="entry name" value="CELL DIVISION CYCLE PROTEIN 123 HOMOLOG"/>
    <property type="match status" value="1"/>
</dbReference>
<dbReference type="EMBL" id="QZCG01000015">
    <property type="protein sequence ID" value="RJE82568.1"/>
    <property type="molecule type" value="Genomic_DNA"/>
</dbReference>
<dbReference type="PANTHER" id="PTHR15323">
    <property type="entry name" value="D123 PROTEIN"/>
    <property type="match status" value="1"/>
</dbReference>
<dbReference type="AlphaFoldDB" id="A0A418SNP3"/>
<dbReference type="RefSeq" id="WP_119751560.1">
    <property type="nucleotide sequence ID" value="NZ_QZCG01000015.1"/>
</dbReference>